<evidence type="ECO:0000259" key="7">
    <source>
        <dbReference type="PROSITE" id="PS50887"/>
    </source>
</evidence>
<dbReference type="PROSITE" id="PS50887">
    <property type="entry name" value="GGDEF"/>
    <property type="match status" value="1"/>
</dbReference>
<evidence type="ECO:0000313" key="9">
    <source>
        <dbReference type="Proteomes" id="UP000198284"/>
    </source>
</evidence>
<protein>
    <submittedName>
        <fullName evidence="8">Diguanylate cyclase (GGDEF) domain-containing protein</fullName>
    </submittedName>
</protein>
<dbReference type="InterPro" id="IPR000160">
    <property type="entry name" value="GGDEF_dom"/>
</dbReference>
<dbReference type="AlphaFoldDB" id="A0A239HDA4"/>
<dbReference type="CDD" id="cd01949">
    <property type="entry name" value="GGDEF"/>
    <property type="match status" value="1"/>
</dbReference>
<evidence type="ECO:0000256" key="1">
    <source>
        <dbReference type="ARBA" id="ARBA00004370"/>
    </source>
</evidence>
<evidence type="ECO:0000256" key="4">
    <source>
        <dbReference type="ARBA" id="ARBA00023136"/>
    </source>
</evidence>
<gene>
    <name evidence="8" type="ORF">SAMN06265795_106201</name>
</gene>
<evidence type="ECO:0000256" key="5">
    <source>
        <dbReference type="SAM" id="MobiDB-lite"/>
    </source>
</evidence>
<dbReference type="FunFam" id="3.30.70.270:FF:000001">
    <property type="entry name" value="Diguanylate cyclase domain protein"/>
    <property type="match status" value="1"/>
</dbReference>
<dbReference type="InterPro" id="IPR043128">
    <property type="entry name" value="Rev_trsase/Diguanyl_cyclase"/>
</dbReference>
<dbReference type="PROSITE" id="PS50839">
    <property type="entry name" value="CHASE"/>
    <property type="match status" value="1"/>
</dbReference>
<name>A0A239HDA4_9BURK</name>
<dbReference type="InterPro" id="IPR052163">
    <property type="entry name" value="DGC-Regulatory_Protein"/>
</dbReference>
<evidence type="ECO:0000259" key="6">
    <source>
        <dbReference type="PROSITE" id="PS50839"/>
    </source>
</evidence>
<dbReference type="GO" id="GO:0007165">
    <property type="term" value="P:signal transduction"/>
    <property type="evidence" value="ECO:0007669"/>
    <property type="project" value="UniProtKB-ARBA"/>
</dbReference>
<dbReference type="Pfam" id="PF00990">
    <property type="entry name" value="GGDEF"/>
    <property type="match status" value="1"/>
</dbReference>
<evidence type="ECO:0000256" key="3">
    <source>
        <dbReference type="ARBA" id="ARBA00022989"/>
    </source>
</evidence>
<dbReference type="InterPro" id="IPR042240">
    <property type="entry name" value="CHASE_sf"/>
</dbReference>
<evidence type="ECO:0000313" key="8">
    <source>
        <dbReference type="EMBL" id="SNS79262.1"/>
    </source>
</evidence>
<proteinExistence type="predicted"/>
<sequence length="543" mass="60762">MATHPPNPLDPDSGGTGHGEAPRSERLSNWTRHGVILPALVLLLCLGVTRQLWQDARDSARQELQTRFDFRVRESNRRIEQRMLTYEQVLRGVAGLFAASSQVTRQEFHRYASTLRLKENYPGIQALGFSAQVPASEIARFVDAMRAEGFPDYQAWPAGSREWYGPVQYIEPFEGRNLRAFGFDMLTDPVRRAAMEQARDTGKAAVSGKVTLVQETDRDMQIGFLMYMPIYRDGASPDSADARRDSLSGWVYAAFRMTDLMNELQGDRPVELDVEVYDGNQMSDQSRMFDTLQESRAAVFSNPLTSIQRLEIAGHSWIVVNAALPGFAASADTGKAELILRGGISIALLLALLTWLLLDDRTRALRASEQAMRLALYDVLTGLPNRKLMMERLGQSIAAARRERGRVALMFIDLDRFKPVNDNYGHAIGDLLLKEVASRLQHSMRESDTAARLGGDEFVLLLPRAESNQGVAVVAHKVLQELNRPFLIAGHEFHISASIGVAFFPDDAVDEKILIRYADDAMYQAKHSGRGTIHFYRHPGKQA</sequence>
<feature type="region of interest" description="Disordered" evidence="5">
    <location>
        <begin position="1"/>
        <end position="25"/>
    </location>
</feature>
<dbReference type="EMBL" id="FZOT01000006">
    <property type="protein sequence ID" value="SNS79262.1"/>
    <property type="molecule type" value="Genomic_DNA"/>
</dbReference>
<comment type="subcellular location">
    <subcellularLocation>
        <location evidence="1">Membrane</location>
    </subcellularLocation>
</comment>
<feature type="domain" description="CHASE" evidence="6">
    <location>
        <begin position="99"/>
        <end position="320"/>
    </location>
</feature>
<keyword evidence="9" id="KW-1185">Reference proteome</keyword>
<dbReference type="GO" id="GO:0003824">
    <property type="term" value="F:catalytic activity"/>
    <property type="evidence" value="ECO:0007669"/>
    <property type="project" value="UniProtKB-ARBA"/>
</dbReference>
<dbReference type="SMART" id="SM00267">
    <property type="entry name" value="GGDEF"/>
    <property type="match status" value="1"/>
</dbReference>
<keyword evidence="2" id="KW-0812">Transmembrane</keyword>
<dbReference type="SUPFAM" id="SSF55073">
    <property type="entry name" value="Nucleotide cyclase"/>
    <property type="match status" value="1"/>
</dbReference>
<organism evidence="8 9">
    <name type="scientific">Noviherbaspirillum humi</name>
    <dbReference type="NCBI Taxonomy" id="1688639"/>
    <lineage>
        <taxon>Bacteria</taxon>
        <taxon>Pseudomonadati</taxon>
        <taxon>Pseudomonadota</taxon>
        <taxon>Betaproteobacteria</taxon>
        <taxon>Burkholderiales</taxon>
        <taxon>Oxalobacteraceae</taxon>
        <taxon>Noviherbaspirillum</taxon>
    </lineage>
</organism>
<dbReference type="Proteomes" id="UP000198284">
    <property type="component" value="Unassembled WGS sequence"/>
</dbReference>
<keyword evidence="3" id="KW-1133">Transmembrane helix</keyword>
<dbReference type="Gene3D" id="3.30.70.270">
    <property type="match status" value="1"/>
</dbReference>
<dbReference type="NCBIfam" id="TIGR00254">
    <property type="entry name" value="GGDEF"/>
    <property type="match status" value="1"/>
</dbReference>
<dbReference type="PANTHER" id="PTHR46663:SF2">
    <property type="entry name" value="GGDEF DOMAIN-CONTAINING PROTEIN"/>
    <property type="match status" value="1"/>
</dbReference>
<dbReference type="SMART" id="SM01079">
    <property type="entry name" value="CHASE"/>
    <property type="match status" value="1"/>
</dbReference>
<accession>A0A239HDA4</accession>
<dbReference type="OrthoDB" id="9763119at2"/>
<keyword evidence="4" id="KW-0472">Membrane</keyword>
<dbReference type="InterPro" id="IPR029787">
    <property type="entry name" value="Nucleotide_cyclase"/>
</dbReference>
<dbReference type="PANTHER" id="PTHR46663">
    <property type="entry name" value="DIGUANYLATE CYCLASE DGCT-RELATED"/>
    <property type="match status" value="1"/>
</dbReference>
<dbReference type="Gene3D" id="3.30.450.350">
    <property type="entry name" value="CHASE domain"/>
    <property type="match status" value="1"/>
</dbReference>
<evidence type="ECO:0000256" key="2">
    <source>
        <dbReference type="ARBA" id="ARBA00022692"/>
    </source>
</evidence>
<dbReference type="GO" id="GO:0016020">
    <property type="term" value="C:membrane"/>
    <property type="evidence" value="ECO:0007669"/>
    <property type="project" value="UniProtKB-SubCell"/>
</dbReference>
<dbReference type="Pfam" id="PF03924">
    <property type="entry name" value="CHASE"/>
    <property type="match status" value="1"/>
</dbReference>
<feature type="domain" description="GGDEF" evidence="7">
    <location>
        <begin position="405"/>
        <end position="538"/>
    </location>
</feature>
<dbReference type="InterPro" id="IPR006189">
    <property type="entry name" value="CHASE_dom"/>
</dbReference>
<reference evidence="8 9" key="1">
    <citation type="submission" date="2017-06" db="EMBL/GenBank/DDBJ databases">
        <authorList>
            <person name="Kim H.J."/>
            <person name="Triplett B.A."/>
        </authorList>
    </citation>
    <scope>NUCLEOTIDE SEQUENCE [LARGE SCALE GENOMIC DNA]</scope>
    <source>
        <strain evidence="8 9">U15</strain>
    </source>
</reference>